<dbReference type="SUPFAM" id="SSF53092">
    <property type="entry name" value="Creatinase/prolidase N-terminal domain"/>
    <property type="match status" value="1"/>
</dbReference>
<dbReference type="InterPro" id="IPR029149">
    <property type="entry name" value="Creatin/AminoP/Spt16_N"/>
</dbReference>
<dbReference type="Proteomes" id="UP001596505">
    <property type="component" value="Unassembled WGS sequence"/>
</dbReference>
<dbReference type="InterPro" id="IPR050659">
    <property type="entry name" value="Peptidase_M24B"/>
</dbReference>
<dbReference type="EMBL" id="JBHTCO010000045">
    <property type="protein sequence ID" value="MFC7395502.1"/>
    <property type="molecule type" value="Genomic_DNA"/>
</dbReference>
<dbReference type="RefSeq" id="WP_380970205.1">
    <property type="nucleotide sequence ID" value="NZ_JBHTCO010000045.1"/>
</dbReference>
<dbReference type="Gene3D" id="3.90.230.10">
    <property type="entry name" value="Creatinase/methionine aminopeptidase superfamily"/>
    <property type="match status" value="1"/>
</dbReference>
<feature type="domain" description="Creatinase N-terminal" evidence="2">
    <location>
        <begin position="13"/>
        <end position="153"/>
    </location>
</feature>
<comment type="caution">
    <text evidence="3">The sequence shown here is derived from an EMBL/GenBank/DDBJ whole genome shotgun (WGS) entry which is preliminary data.</text>
</comment>
<dbReference type="InterPro" id="IPR000994">
    <property type="entry name" value="Pept_M24"/>
</dbReference>
<evidence type="ECO:0000313" key="4">
    <source>
        <dbReference type="Proteomes" id="UP001596505"/>
    </source>
</evidence>
<dbReference type="Pfam" id="PF01321">
    <property type="entry name" value="Creatinase_N"/>
    <property type="match status" value="1"/>
</dbReference>
<evidence type="ECO:0000259" key="2">
    <source>
        <dbReference type="Pfam" id="PF01321"/>
    </source>
</evidence>
<dbReference type="InterPro" id="IPR000587">
    <property type="entry name" value="Creatinase_N"/>
</dbReference>
<organism evidence="3 4">
    <name type="scientific">Scopulibacillus cellulosilyticus</name>
    <dbReference type="NCBI Taxonomy" id="2665665"/>
    <lineage>
        <taxon>Bacteria</taxon>
        <taxon>Bacillati</taxon>
        <taxon>Bacillota</taxon>
        <taxon>Bacilli</taxon>
        <taxon>Bacillales</taxon>
        <taxon>Sporolactobacillaceae</taxon>
        <taxon>Scopulibacillus</taxon>
    </lineage>
</organism>
<accession>A0ABW2Q1K0</accession>
<keyword evidence="4" id="KW-1185">Reference proteome</keyword>
<dbReference type="SUPFAM" id="SSF55920">
    <property type="entry name" value="Creatinase/aminopeptidase"/>
    <property type="match status" value="1"/>
</dbReference>
<dbReference type="Gene3D" id="3.40.350.10">
    <property type="entry name" value="Creatinase/prolidase N-terminal domain"/>
    <property type="match status" value="1"/>
</dbReference>
<evidence type="ECO:0000259" key="1">
    <source>
        <dbReference type="Pfam" id="PF00557"/>
    </source>
</evidence>
<dbReference type="Pfam" id="PF00557">
    <property type="entry name" value="Peptidase_M24"/>
    <property type="match status" value="1"/>
</dbReference>
<sequence length="393" mass="45017">MRLSISKDEIINRQKKLYSRLQENRIDCAILFSITDIFYLTGFHFRSSERPISFFLDSQGKTHLFVPMLEHDHAEEYAQVDFVHSYPEYPGLRHPMEYFKEYLLEANFEGKIVGLDAKGYSSSKGYRGEQIDQFLYAREFKSIFGWVENMRMIKSSAEIELIKESCRWGNFAHRLLQKYSKEGLSEIEISNRATTEATLAMIETLGPEYKPHGNPANAFYRGQIGPHSAFPHANTQNAVLKTGDTLVSQAAADVWGYKSELERTMFVKEVNKEQEKYFNLMVQAQETALDHINSGKPYSVVQEAIQIFYKDNGIEHLTRHHSGHNIGLLGHEAPFFDLGDHTIMEPGMVVTVEPGIYVKGLGGFRHSDTVLITENGIEFLTYYPRDLDSLICN</sequence>
<evidence type="ECO:0000313" key="3">
    <source>
        <dbReference type="EMBL" id="MFC7395502.1"/>
    </source>
</evidence>
<dbReference type="InterPro" id="IPR036005">
    <property type="entry name" value="Creatinase/aminopeptidase-like"/>
</dbReference>
<dbReference type="PANTHER" id="PTHR46112:SF2">
    <property type="entry name" value="XAA-PRO AMINOPEPTIDASE P-RELATED"/>
    <property type="match status" value="1"/>
</dbReference>
<proteinExistence type="predicted"/>
<protein>
    <submittedName>
        <fullName evidence="3">M24 family metallopeptidase</fullName>
    </submittedName>
</protein>
<gene>
    <name evidence="3" type="ORF">ACFQRG_21570</name>
</gene>
<name>A0ABW2Q1K0_9BACL</name>
<dbReference type="PANTHER" id="PTHR46112">
    <property type="entry name" value="AMINOPEPTIDASE"/>
    <property type="match status" value="1"/>
</dbReference>
<reference evidence="4" key="1">
    <citation type="journal article" date="2019" name="Int. J. Syst. Evol. Microbiol.">
        <title>The Global Catalogue of Microorganisms (GCM) 10K type strain sequencing project: providing services to taxonomists for standard genome sequencing and annotation.</title>
        <authorList>
            <consortium name="The Broad Institute Genomics Platform"/>
            <consortium name="The Broad Institute Genome Sequencing Center for Infectious Disease"/>
            <person name="Wu L."/>
            <person name="Ma J."/>
        </authorList>
    </citation>
    <scope>NUCLEOTIDE SEQUENCE [LARGE SCALE GENOMIC DNA]</scope>
    <source>
        <strain evidence="4">CGMCC 1.16305</strain>
    </source>
</reference>
<feature type="domain" description="Peptidase M24" evidence="1">
    <location>
        <begin position="160"/>
        <end position="374"/>
    </location>
</feature>